<evidence type="ECO:0000256" key="2">
    <source>
        <dbReference type="ARBA" id="ARBA00022475"/>
    </source>
</evidence>
<sequence length="213" mass="24103">MTKTIIKKQLAILLGVLWICIALNFFLLPHSIASAGVGSIGYLVETGWQIDRHLIVWTINLVMLALTYFLLEPQVFVNTLIGSLSFPILLVLLPELMLVRFYGFSLVLGSFFFSLGVYSLYRINASNGGITIPPLILEKYYHIRKAKGIFLTNAVIILLNLVIFSWNEALVSALSIYLIAFFMRCLLKVEKKRKRKASQRISKMNNTKVSSLE</sequence>
<feature type="transmembrane region" description="Helical" evidence="6">
    <location>
        <begin position="148"/>
        <end position="164"/>
    </location>
</feature>
<dbReference type="Proteomes" id="UP000182077">
    <property type="component" value="Unassembled WGS sequence"/>
</dbReference>
<keyword evidence="5 6" id="KW-0472">Membrane</keyword>
<evidence type="ECO:0000256" key="6">
    <source>
        <dbReference type="SAM" id="Phobius"/>
    </source>
</evidence>
<organism evidence="7 8">
    <name type="scientific">Enterococcus hermanniensis</name>
    <dbReference type="NCBI Taxonomy" id="249189"/>
    <lineage>
        <taxon>Bacteria</taxon>
        <taxon>Bacillati</taxon>
        <taxon>Bacillota</taxon>
        <taxon>Bacilli</taxon>
        <taxon>Lactobacillales</taxon>
        <taxon>Enterococcaceae</taxon>
        <taxon>Enterococcus</taxon>
    </lineage>
</organism>
<dbReference type="InterPro" id="IPR051461">
    <property type="entry name" value="UPF0750_membrane"/>
</dbReference>
<name>A0A1L8TRH8_9ENTE</name>
<comment type="subcellular location">
    <subcellularLocation>
        <location evidence="1">Cell membrane</location>
        <topology evidence="1">Multi-pass membrane protein</topology>
    </subcellularLocation>
</comment>
<dbReference type="InterPro" id="IPR003740">
    <property type="entry name" value="YitT"/>
</dbReference>
<dbReference type="InterPro" id="IPR036640">
    <property type="entry name" value="ABC1_TM_sf"/>
</dbReference>
<accession>A0A1L8TRH8</accession>
<evidence type="ECO:0000313" key="7">
    <source>
        <dbReference type="EMBL" id="OJG46926.1"/>
    </source>
</evidence>
<dbReference type="PANTHER" id="PTHR33545:SF9">
    <property type="entry name" value="UPF0750 MEMBRANE PROTEIN YITE"/>
    <property type="match status" value="1"/>
</dbReference>
<evidence type="ECO:0000256" key="3">
    <source>
        <dbReference type="ARBA" id="ARBA00022692"/>
    </source>
</evidence>
<protein>
    <submittedName>
        <fullName evidence="7">Transporter</fullName>
    </submittedName>
</protein>
<dbReference type="AlphaFoldDB" id="A0A1L8TRH8"/>
<dbReference type="EMBL" id="JXKQ01000001">
    <property type="protein sequence ID" value="OJG46926.1"/>
    <property type="molecule type" value="Genomic_DNA"/>
</dbReference>
<dbReference type="SUPFAM" id="SSF90123">
    <property type="entry name" value="ABC transporter transmembrane region"/>
    <property type="match status" value="1"/>
</dbReference>
<evidence type="ECO:0000256" key="1">
    <source>
        <dbReference type="ARBA" id="ARBA00004651"/>
    </source>
</evidence>
<reference evidence="7 8" key="1">
    <citation type="submission" date="2014-12" db="EMBL/GenBank/DDBJ databases">
        <title>Draft genome sequences of 29 type strains of Enterococci.</title>
        <authorList>
            <person name="Zhong Z."/>
            <person name="Sun Z."/>
            <person name="Liu W."/>
            <person name="Zhang W."/>
            <person name="Zhang H."/>
        </authorList>
    </citation>
    <scope>NUCLEOTIDE SEQUENCE [LARGE SCALE GENOMIC DNA]</scope>
    <source>
        <strain evidence="7 8">DSM 17122</strain>
    </source>
</reference>
<keyword evidence="8" id="KW-1185">Reference proteome</keyword>
<gene>
    <name evidence="7" type="ORF">RV04_GL000173</name>
</gene>
<keyword evidence="3 6" id="KW-0812">Transmembrane</keyword>
<comment type="caution">
    <text evidence="7">The sequence shown here is derived from an EMBL/GenBank/DDBJ whole genome shotgun (WGS) entry which is preliminary data.</text>
</comment>
<proteinExistence type="predicted"/>
<evidence type="ECO:0000256" key="4">
    <source>
        <dbReference type="ARBA" id="ARBA00022989"/>
    </source>
</evidence>
<dbReference type="GO" id="GO:0005524">
    <property type="term" value="F:ATP binding"/>
    <property type="evidence" value="ECO:0007669"/>
    <property type="project" value="InterPro"/>
</dbReference>
<feature type="transmembrane region" description="Helical" evidence="6">
    <location>
        <begin position="76"/>
        <end position="93"/>
    </location>
</feature>
<evidence type="ECO:0000313" key="8">
    <source>
        <dbReference type="Proteomes" id="UP000182077"/>
    </source>
</evidence>
<feature type="transmembrane region" description="Helical" evidence="6">
    <location>
        <begin position="170"/>
        <end position="187"/>
    </location>
</feature>
<dbReference type="RefSeq" id="WP_071856589.1">
    <property type="nucleotide sequence ID" value="NZ_JBHSHK010000005.1"/>
</dbReference>
<keyword evidence="4 6" id="KW-1133">Transmembrane helix</keyword>
<keyword evidence="2" id="KW-1003">Cell membrane</keyword>
<dbReference type="STRING" id="249189.RV04_GL000173"/>
<dbReference type="OrthoDB" id="2182285at2"/>
<dbReference type="Pfam" id="PF02588">
    <property type="entry name" value="YitT_membrane"/>
    <property type="match status" value="1"/>
</dbReference>
<dbReference type="PANTHER" id="PTHR33545">
    <property type="entry name" value="UPF0750 MEMBRANE PROTEIN YITT-RELATED"/>
    <property type="match status" value="1"/>
</dbReference>
<feature type="transmembrane region" description="Helical" evidence="6">
    <location>
        <begin position="99"/>
        <end position="121"/>
    </location>
</feature>
<feature type="transmembrane region" description="Helical" evidence="6">
    <location>
        <begin position="54"/>
        <end position="71"/>
    </location>
</feature>
<evidence type="ECO:0000256" key="5">
    <source>
        <dbReference type="ARBA" id="ARBA00023136"/>
    </source>
</evidence>
<dbReference type="GO" id="GO:0005886">
    <property type="term" value="C:plasma membrane"/>
    <property type="evidence" value="ECO:0007669"/>
    <property type="project" value="UniProtKB-SubCell"/>
</dbReference>